<feature type="binding site" evidence="15">
    <location>
        <begin position="133"/>
        <end position="137"/>
    </location>
    <ligand>
        <name>3'-phosphoadenylyl sulfate</name>
        <dbReference type="ChEBI" id="CHEBI:58339"/>
    </ligand>
</feature>
<name>A0A2P2ICN7_9CRUS</name>
<dbReference type="Pfam" id="PF00685">
    <property type="entry name" value="Sulfotransfer_1"/>
    <property type="match status" value="1"/>
</dbReference>
<keyword evidence="3" id="KW-0812">Transmembrane</keyword>
<dbReference type="EMBL" id="IACF01006185">
    <property type="protein sequence ID" value="LAB71768.1"/>
    <property type="molecule type" value="mRNA"/>
</dbReference>
<protein>
    <recommendedName>
        <fullName evidence="12">Heparan sulfate glucosamine 3-O-sulfotransferase 5</fullName>
        <ecNumber evidence="11">2.8.2.23</ecNumber>
    </recommendedName>
    <alternativeName>
        <fullName evidence="13">Heparan sulfate D-glucosaminyl 3-O-sulfotransferase 5</fullName>
    </alternativeName>
</protein>
<accession>A0A2P2ICN7</accession>
<dbReference type="InterPro" id="IPR027417">
    <property type="entry name" value="P-loop_NTPase"/>
</dbReference>
<evidence type="ECO:0000256" key="4">
    <source>
        <dbReference type="ARBA" id="ARBA00022968"/>
    </source>
</evidence>
<organism evidence="18">
    <name type="scientific">Hirondellea gigas</name>
    <dbReference type="NCBI Taxonomy" id="1518452"/>
    <lineage>
        <taxon>Eukaryota</taxon>
        <taxon>Metazoa</taxon>
        <taxon>Ecdysozoa</taxon>
        <taxon>Arthropoda</taxon>
        <taxon>Crustacea</taxon>
        <taxon>Multicrustacea</taxon>
        <taxon>Malacostraca</taxon>
        <taxon>Eumalacostraca</taxon>
        <taxon>Peracarida</taxon>
        <taxon>Amphipoda</taxon>
        <taxon>Amphilochidea</taxon>
        <taxon>Lysianassida</taxon>
        <taxon>Lysianassidira</taxon>
        <taxon>Lysianassoidea</taxon>
        <taxon>Lysianassidae</taxon>
        <taxon>Hirondellea</taxon>
    </lineage>
</organism>
<keyword evidence="9" id="KW-0325">Glycoprotein</keyword>
<comment type="catalytic activity">
    <reaction evidence="10">
        <text>alpha-D-glucosaminyl-[heparan sulfate](n) + 3'-phosphoadenylyl sulfate = 3-sulfo-alpha-D-glucosaminyl-[heparan sulfate](n) + adenosine 3',5'-bisphosphate + H(+)</text>
        <dbReference type="Rhea" id="RHEA:15461"/>
        <dbReference type="Rhea" id="RHEA-COMP:9830"/>
        <dbReference type="Rhea" id="RHEA-COMP:9831"/>
        <dbReference type="ChEBI" id="CHEBI:15378"/>
        <dbReference type="ChEBI" id="CHEBI:58339"/>
        <dbReference type="ChEBI" id="CHEBI:58343"/>
        <dbReference type="ChEBI" id="CHEBI:58388"/>
        <dbReference type="ChEBI" id="CHEBI:70975"/>
        <dbReference type="EC" id="2.8.2.23"/>
    </reaction>
</comment>
<keyword evidence="2 18" id="KW-0808">Transferase</keyword>
<evidence type="ECO:0000256" key="15">
    <source>
        <dbReference type="PIRSR" id="PIRSR637359-2"/>
    </source>
</evidence>
<evidence type="ECO:0000313" key="18">
    <source>
        <dbReference type="EMBL" id="LAB71768.1"/>
    </source>
</evidence>
<evidence type="ECO:0000259" key="17">
    <source>
        <dbReference type="Pfam" id="PF00685"/>
    </source>
</evidence>
<dbReference type="FunFam" id="3.40.50.300:FF:000603">
    <property type="entry name" value="Sulfotransferase"/>
    <property type="match status" value="1"/>
</dbReference>
<evidence type="ECO:0000256" key="13">
    <source>
        <dbReference type="ARBA" id="ARBA00077477"/>
    </source>
</evidence>
<evidence type="ECO:0000256" key="16">
    <source>
        <dbReference type="PIRSR" id="PIRSR637359-3"/>
    </source>
</evidence>
<evidence type="ECO:0000256" key="10">
    <source>
        <dbReference type="ARBA" id="ARBA00052516"/>
    </source>
</evidence>
<dbReference type="GO" id="GO:0008467">
    <property type="term" value="F:[heparan sulfate]-glucosamine 3-sulfotransferase activity"/>
    <property type="evidence" value="ECO:0007669"/>
    <property type="project" value="UniProtKB-EC"/>
</dbReference>
<dbReference type="InterPro" id="IPR037359">
    <property type="entry name" value="NST/OST"/>
</dbReference>
<dbReference type="EC" id="2.8.2.23" evidence="11"/>
<evidence type="ECO:0000256" key="2">
    <source>
        <dbReference type="ARBA" id="ARBA00022679"/>
    </source>
</evidence>
<feature type="binding site" evidence="15">
    <location>
        <begin position="340"/>
        <end position="344"/>
    </location>
    <ligand>
        <name>3'-phosphoadenylyl sulfate</name>
        <dbReference type="ChEBI" id="CHEBI:58339"/>
    </ligand>
</feature>
<comment type="subcellular location">
    <subcellularLocation>
        <location evidence="1">Golgi apparatus membrane</location>
        <topology evidence="1">Single-pass type II membrane protein</topology>
    </subcellularLocation>
</comment>
<evidence type="ECO:0000313" key="19">
    <source>
        <dbReference type="EMBL" id="LAC26113.1"/>
    </source>
</evidence>
<feature type="binding site" evidence="15">
    <location>
        <position position="216"/>
    </location>
    <ligand>
        <name>3'-phosphoadenylyl sulfate</name>
        <dbReference type="ChEBI" id="CHEBI:58339"/>
    </ligand>
</feature>
<evidence type="ECO:0000256" key="3">
    <source>
        <dbReference type="ARBA" id="ARBA00022692"/>
    </source>
</evidence>
<keyword evidence="5" id="KW-1133">Transmembrane helix</keyword>
<evidence type="ECO:0000256" key="11">
    <source>
        <dbReference type="ARBA" id="ARBA00066719"/>
    </source>
</evidence>
<dbReference type="GO" id="GO:0000139">
    <property type="term" value="C:Golgi membrane"/>
    <property type="evidence" value="ECO:0007669"/>
    <property type="project" value="UniProtKB-SubCell"/>
</dbReference>
<feature type="binding site" evidence="15">
    <location>
        <position position="325"/>
    </location>
    <ligand>
        <name>3'-phosphoadenylyl sulfate</name>
        <dbReference type="ChEBI" id="CHEBI:58339"/>
    </ligand>
</feature>
<reference evidence="19" key="1">
    <citation type="submission" date="2017-11" db="EMBL/GenBank/DDBJ databases">
        <title>The sensing device of the deep-sea amphipod.</title>
        <authorList>
            <person name="Kobayashi H."/>
            <person name="Nagahama T."/>
            <person name="Arai W."/>
            <person name="Sasagawa Y."/>
            <person name="Umeda M."/>
            <person name="Hayashi T."/>
            <person name="Nikaido I."/>
            <person name="Watanabe H."/>
            <person name="Oguri K."/>
            <person name="Kitazato H."/>
            <person name="Fujioka K."/>
            <person name="Kido Y."/>
            <person name="Takami H."/>
        </authorList>
    </citation>
    <scope>NUCLEOTIDE SEQUENCE</scope>
    <source>
        <tissue evidence="19">Whole body</tissue>
    </source>
</reference>
<dbReference type="SUPFAM" id="SSF52540">
    <property type="entry name" value="P-loop containing nucleoside triphosphate hydrolases"/>
    <property type="match status" value="1"/>
</dbReference>
<evidence type="ECO:0000256" key="8">
    <source>
        <dbReference type="ARBA" id="ARBA00023157"/>
    </source>
</evidence>
<dbReference type="AlphaFoldDB" id="A0A2P2ICN7"/>
<keyword evidence="4" id="KW-0735">Signal-anchor</keyword>
<proteinExistence type="evidence at transcript level"/>
<evidence type="ECO:0000256" key="9">
    <source>
        <dbReference type="ARBA" id="ARBA00023180"/>
    </source>
</evidence>
<dbReference type="PANTHER" id="PTHR10605:SF65">
    <property type="entry name" value="GH20068P"/>
    <property type="match status" value="1"/>
</dbReference>
<keyword evidence="8 16" id="KW-1015">Disulfide bond</keyword>
<feature type="domain" description="Sulfotransferase" evidence="17">
    <location>
        <begin position="124"/>
        <end position="360"/>
    </location>
</feature>
<feature type="active site" description="For sulfotransferase activity" evidence="14">
    <location>
        <position position="133"/>
    </location>
</feature>
<evidence type="ECO:0000256" key="6">
    <source>
        <dbReference type="ARBA" id="ARBA00023034"/>
    </source>
</evidence>
<feature type="disulfide bond" evidence="16">
    <location>
        <begin position="326"/>
        <end position="335"/>
    </location>
</feature>
<sequence>MLFWGVGVSRPSNGSTKSSSSHLKRLLFLVLCLAITFCLLVFFTDPLHSSLSAVTVVRPNYPHFASFQLSSSHNYNGGSNNISRDDGSGMSNSISNLLPFDDFRQQDDDRPPRLRVQGTQRRLPRALIIGVRKCGTRALIEMLNLHPDIRKSDSEVHFFENDDRYMNGLEWYRKKMPYSFDNQITVEKTPSYFVSREAPGRIRAMSASVKLLLIVRDPATRVLSDYAQILESKRYKGSSFKPFHKLVMLPNGEINDRYNAVQISQYVVHILRWLRVFPRNQLHIVDGDKLIHNPYPEMRKIEKFLNLPPKINAGNFYFNRTKGFYCMRNETHQRCLADSKGRRHPYVDPGIIEALRRYFAPFNEQFYQIVGQNFSWPTE</sequence>
<keyword evidence="6" id="KW-0333">Golgi apparatus</keyword>
<evidence type="ECO:0000256" key="1">
    <source>
        <dbReference type="ARBA" id="ARBA00004323"/>
    </source>
</evidence>
<evidence type="ECO:0000256" key="5">
    <source>
        <dbReference type="ARBA" id="ARBA00022989"/>
    </source>
</evidence>
<feature type="binding site" evidence="15">
    <location>
        <position position="224"/>
    </location>
    <ligand>
        <name>3'-phosphoadenylyl sulfate</name>
        <dbReference type="ChEBI" id="CHEBI:58339"/>
    </ligand>
</feature>
<evidence type="ECO:0000256" key="7">
    <source>
        <dbReference type="ARBA" id="ARBA00023136"/>
    </source>
</evidence>
<dbReference type="Gene3D" id="3.40.50.300">
    <property type="entry name" value="P-loop containing nucleotide triphosphate hydrolases"/>
    <property type="match status" value="1"/>
</dbReference>
<dbReference type="EMBL" id="IACT01006991">
    <property type="protein sequence ID" value="LAC26113.1"/>
    <property type="molecule type" value="mRNA"/>
</dbReference>
<dbReference type="InterPro" id="IPR000863">
    <property type="entry name" value="Sulfotransferase_dom"/>
</dbReference>
<evidence type="ECO:0000256" key="14">
    <source>
        <dbReference type="PIRSR" id="PIRSR637359-1"/>
    </source>
</evidence>
<keyword evidence="7" id="KW-0472">Membrane</keyword>
<dbReference type="PANTHER" id="PTHR10605">
    <property type="entry name" value="HEPARAN SULFATE SULFOTRANSFERASE"/>
    <property type="match status" value="1"/>
</dbReference>
<evidence type="ECO:0000256" key="12">
    <source>
        <dbReference type="ARBA" id="ARBA00071906"/>
    </source>
</evidence>
<reference evidence="18" key="2">
    <citation type="journal article" date="2018" name="Biosci. Biotechnol. Biochem.">
        <title>Polysaccharide hydrolase of the hadal zone amphipods Hirondellea gigas.</title>
        <authorList>
            <person name="Kobayashi H."/>
            <person name="Nagahama T."/>
            <person name="Arai W."/>
            <person name="Sasagawa Y."/>
            <person name="Umeda M."/>
            <person name="Hayashi T."/>
            <person name="Nikaido I."/>
            <person name="Watanabe H."/>
            <person name="Oguri K."/>
            <person name="Kitazato H."/>
            <person name="Fujioka K."/>
            <person name="Kido Y."/>
            <person name="Takami H."/>
        </authorList>
    </citation>
    <scope>NUCLEOTIDE SEQUENCE</scope>
    <source>
        <tissue evidence="18">Whole body</tissue>
    </source>
</reference>